<protein>
    <submittedName>
        <fullName evidence="2">Uncharacterized protein</fullName>
    </submittedName>
</protein>
<gene>
    <name evidence="2" type="ORF">AGLY_003854</name>
</gene>
<dbReference type="EMBL" id="VYZN01000012">
    <property type="protein sequence ID" value="KAE9541863.1"/>
    <property type="molecule type" value="Genomic_DNA"/>
</dbReference>
<evidence type="ECO:0000313" key="2">
    <source>
        <dbReference type="EMBL" id="KAE9541863.1"/>
    </source>
</evidence>
<evidence type="ECO:0000256" key="1">
    <source>
        <dbReference type="SAM" id="Phobius"/>
    </source>
</evidence>
<dbReference type="AlphaFoldDB" id="A0A6G0TZF6"/>
<sequence length="221" mass="26223">MAVNEIGLHKHKVSVFNMFVQKRKDDKNYRFPPTRGAAFCCTDLVCTFLGCFYIHKMKKLNKNRYFRLVLSIQYNLHYSVPMCSNLLINTAKENLIAMYQTKTNIKKLLGPIFFYFFGGPKFSRIVKRATNIIYYLFVYLCLSRQISYLVYPCQYVLIYVKSKHDKQGKNEINSMEIYNHTNINIYKNQELLQILIELYKIDMLFTIPLPVRSNLCKIKTR</sequence>
<keyword evidence="1" id="KW-0812">Transmembrane</keyword>
<dbReference type="Proteomes" id="UP000475862">
    <property type="component" value="Unassembled WGS sequence"/>
</dbReference>
<feature type="transmembrane region" description="Helical" evidence="1">
    <location>
        <begin position="36"/>
        <end position="54"/>
    </location>
</feature>
<organism evidence="2 3">
    <name type="scientific">Aphis glycines</name>
    <name type="common">Soybean aphid</name>
    <dbReference type="NCBI Taxonomy" id="307491"/>
    <lineage>
        <taxon>Eukaryota</taxon>
        <taxon>Metazoa</taxon>
        <taxon>Ecdysozoa</taxon>
        <taxon>Arthropoda</taxon>
        <taxon>Hexapoda</taxon>
        <taxon>Insecta</taxon>
        <taxon>Pterygota</taxon>
        <taxon>Neoptera</taxon>
        <taxon>Paraneoptera</taxon>
        <taxon>Hemiptera</taxon>
        <taxon>Sternorrhyncha</taxon>
        <taxon>Aphidomorpha</taxon>
        <taxon>Aphidoidea</taxon>
        <taxon>Aphididae</taxon>
        <taxon>Aphidini</taxon>
        <taxon>Aphis</taxon>
        <taxon>Aphis</taxon>
    </lineage>
</organism>
<proteinExistence type="predicted"/>
<accession>A0A6G0TZF6</accession>
<keyword evidence="1" id="KW-0472">Membrane</keyword>
<comment type="caution">
    <text evidence="2">The sequence shown here is derived from an EMBL/GenBank/DDBJ whole genome shotgun (WGS) entry which is preliminary data.</text>
</comment>
<reference evidence="2 3" key="1">
    <citation type="submission" date="2019-08" db="EMBL/GenBank/DDBJ databases">
        <title>The genome of the soybean aphid Biotype 1, its phylome, world population structure and adaptation to the North American continent.</title>
        <authorList>
            <person name="Giordano R."/>
            <person name="Donthu R.K."/>
            <person name="Hernandez A.G."/>
            <person name="Wright C.L."/>
            <person name="Zimin A.V."/>
        </authorList>
    </citation>
    <scope>NUCLEOTIDE SEQUENCE [LARGE SCALE GENOMIC DNA]</scope>
    <source>
        <tissue evidence="2">Whole aphids</tissue>
    </source>
</reference>
<name>A0A6G0TZF6_APHGL</name>
<keyword evidence="1" id="KW-1133">Transmembrane helix</keyword>
<keyword evidence="3" id="KW-1185">Reference proteome</keyword>
<evidence type="ECO:0000313" key="3">
    <source>
        <dbReference type="Proteomes" id="UP000475862"/>
    </source>
</evidence>